<feature type="coiled-coil region" evidence="18">
    <location>
        <begin position="2796"/>
        <end position="2844"/>
    </location>
</feature>
<comment type="similarity">
    <text evidence="3">Belongs to the dynein heavy chain family.</text>
</comment>
<dbReference type="Gene3D" id="1.10.8.720">
    <property type="entry name" value="Region D6 of dynein motor"/>
    <property type="match status" value="1"/>
</dbReference>
<dbReference type="FunFam" id="3.10.490.20:FF:000001">
    <property type="entry name" value="dynein heavy chain 7, axonemal"/>
    <property type="match status" value="1"/>
</dbReference>
<dbReference type="InterPro" id="IPR041466">
    <property type="entry name" value="Dynein_AAA5_ext"/>
</dbReference>
<dbReference type="Pfam" id="PF12775">
    <property type="entry name" value="AAA_7"/>
    <property type="match status" value="1"/>
</dbReference>
<evidence type="ECO:0000256" key="13">
    <source>
        <dbReference type="ARBA" id="ARBA00023069"/>
    </source>
</evidence>
<feature type="coiled-coil region" evidence="18">
    <location>
        <begin position="635"/>
        <end position="695"/>
    </location>
</feature>
<comment type="function">
    <text evidence="17">Force generating protein of respiratory cilia. Produces force towards the minus ends of microtubules. Dynein has ATPase activity; the force-producing power stroke is thought to occur on release of ADP. Involved in sperm motility; implicated in sperm flagellar assembly.</text>
</comment>
<evidence type="ECO:0000259" key="20">
    <source>
        <dbReference type="SMART" id="SM00382"/>
    </source>
</evidence>
<accession>A0AAE1BD93</accession>
<dbReference type="Gene3D" id="3.40.50.300">
    <property type="entry name" value="P-loop containing nucleotide triphosphate hydrolases"/>
    <property type="match status" value="5"/>
</dbReference>
<dbReference type="Gene3D" id="3.20.180.20">
    <property type="entry name" value="Dynein heavy chain, N-terminal domain 2"/>
    <property type="match status" value="1"/>
</dbReference>
<feature type="region of interest" description="Disordered" evidence="19">
    <location>
        <begin position="778"/>
        <end position="808"/>
    </location>
</feature>
<dbReference type="InterPro" id="IPR035706">
    <property type="entry name" value="AAA_9"/>
</dbReference>
<dbReference type="InterPro" id="IPR041658">
    <property type="entry name" value="AAA_lid_11"/>
</dbReference>
<dbReference type="Gene3D" id="6.10.140.1060">
    <property type="match status" value="1"/>
</dbReference>
<dbReference type="PANTHER" id="PTHR22878">
    <property type="entry name" value="DYNEIN HEAVY CHAIN 6, AXONEMAL-LIKE-RELATED"/>
    <property type="match status" value="1"/>
</dbReference>
<dbReference type="Pfam" id="PF12777">
    <property type="entry name" value="MT"/>
    <property type="match status" value="1"/>
</dbReference>
<dbReference type="FunFam" id="1.20.140.100:FF:000004">
    <property type="entry name" value="Dynein axonemal heavy chain 6"/>
    <property type="match status" value="1"/>
</dbReference>
<dbReference type="Gene3D" id="1.10.8.710">
    <property type="match status" value="1"/>
</dbReference>
<organism evidence="21 22">
    <name type="scientific">Elysia crispata</name>
    <name type="common">lettuce slug</name>
    <dbReference type="NCBI Taxonomy" id="231223"/>
    <lineage>
        <taxon>Eukaryota</taxon>
        <taxon>Metazoa</taxon>
        <taxon>Spiralia</taxon>
        <taxon>Lophotrochozoa</taxon>
        <taxon>Mollusca</taxon>
        <taxon>Gastropoda</taxon>
        <taxon>Heterobranchia</taxon>
        <taxon>Euthyneura</taxon>
        <taxon>Panpulmonata</taxon>
        <taxon>Sacoglossa</taxon>
        <taxon>Placobranchoidea</taxon>
        <taxon>Plakobranchidae</taxon>
        <taxon>Elysia</taxon>
    </lineage>
</organism>
<dbReference type="InterPro" id="IPR024317">
    <property type="entry name" value="Dynein_heavy_chain_D4_dom"/>
</dbReference>
<dbReference type="FunFam" id="1.20.920.30:FF:000002">
    <property type="entry name" value="Dynein axonemal heavy chain 3"/>
    <property type="match status" value="1"/>
</dbReference>
<dbReference type="InterPro" id="IPR027417">
    <property type="entry name" value="P-loop_NTPase"/>
</dbReference>
<dbReference type="FunFam" id="3.40.50.300:FF:000223">
    <property type="entry name" value="Dynein heavy chain 3, axonemal"/>
    <property type="match status" value="1"/>
</dbReference>
<comment type="caution">
    <text evidence="21">The sequence shown here is derived from an EMBL/GenBank/DDBJ whole genome shotgun (WGS) entry which is preliminary data.</text>
</comment>
<dbReference type="FunFam" id="1.10.8.720:FF:000001">
    <property type="entry name" value="dynein heavy chain 7, axonemal"/>
    <property type="match status" value="1"/>
</dbReference>
<dbReference type="Gene3D" id="1.20.1270.280">
    <property type="match status" value="1"/>
</dbReference>
<comment type="subunit">
    <text evidence="4">Consists of at least two heavy chains and a number of intermediate and light chains.</text>
</comment>
<dbReference type="InterPro" id="IPR043160">
    <property type="entry name" value="Dynein_C_barrel"/>
</dbReference>
<keyword evidence="10" id="KW-0282">Flagellum</keyword>
<feature type="region of interest" description="Disordered" evidence="19">
    <location>
        <begin position="201"/>
        <end position="220"/>
    </location>
</feature>
<proteinExistence type="inferred from homology"/>
<evidence type="ECO:0000256" key="1">
    <source>
        <dbReference type="ARBA" id="ARBA00004230"/>
    </source>
</evidence>
<evidence type="ECO:0000256" key="4">
    <source>
        <dbReference type="ARBA" id="ARBA00011655"/>
    </source>
</evidence>
<dbReference type="EMBL" id="JAWDGP010000090">
    <property type="protein sequence ID" value="KAK3803770.1"/>
    <property type="molecule type" value="Genomic_DNA"/>
</dbReference>
<keyword evidence="6" id="KW-0493">Microtubule</keyword>
<evidence type="ECO:0000256" key="6">
    <source>
        <dbReference type="ARBA" id="ARBA00022701"/>
    </source>
</evidence>
<dbReference type="InterPro" id="IPR043157">
    <property type="entry name" value="Dynein_AAA1S"/>
</dbReference>
<dbReference type="Gene3D" id="1.20.920.30">
    <property type="match status" value="1"/>
</dbReference>
<dbReference type="GO" id="GO:0003341">
    <property type="term" value="P:cilium movement"/>
    <property type="evidence" value="ECO:0007669"/>
    <property type="project" value="UniProtKB-ARBA"/>
</dbReference>
<dbReference type="Pfam" id="PF12781">
    <property type="entry name" value="AAA_9"/>
    <property type="match status" value="1"/>
</dbReference>
<keyword evidence="22" id="KW-1185">Reference proteome</keyword>
<dbReference type="FunFam" id="3.40.50.300:FF:001328">
    <property type="entry name" value="Dynein heavy chain 6, axonemal"/>
    <property type="match status" value="1"/>
</dbReference>
<keyword evidence="16" id="KW-0966">Cell projection</keyword>
<dbReference type="Pfam" id="PF12774">
    <property type="entry name" value="AAA_6"/>
    <property type="match status" value="1"/>
</dbReference>
<dbReference type="InterPro" id="IPR003593">
    <property type="entry name" value="AAA+_ATPase"/>
</dbReference>
<dbReference type="InterPro" id="IPR035699">
    <property type="entry name" value="AAA_6"/>
</dbReference>
<keyword evidence="8" id="KW-0547">Nucleotide-binding</keyword>
<evidence type="ECO:0000256" key="15">
    <source>
        <dbReference type="ARBA" id="ARBA00023212"/>
    </source>
</evidence>
<evidence type="ECO:0000256" key="8">
    <source>
        <dbReference type="ARBA" id="ARBA00022741"/>
    </source>
</evidence>
<dbReference type="Gene3D" id="1.10.287.2620">
    <property type="match status" value="1"/>
</dbReference>
<sequence length="4052" mass="463010">MATQNGEMSRGSPRMSDNLTPLQNGTANGSTPATAGISRPPGLPVLPPIRKPENPKHDPYANSKLMTFRLAKHQKNLLLKILDKQAAQVANDEKFNYRQEMDQKKPEPPPPEMPPEMMSKDRRVQLNYRFLKGCVESAPVEEMQQSWADSILNMVPENLRSGAVLRELLQELFTEVRCNFESSMRKSMVQHVLMTPQVKGLEGEKAGPPPAEPNGLDYSQPWHDDYTQNQTTMLRRLFCLHPSHQTVLQMCQGTLGNMILVDVGQYRLSGPMEFESLKNNVILDLEKAEEKLMHSWHPNIINIFTDKEKFLDIPAEDMESFYCSVTTLVSNQLKDLLVRTIDSYVSLFEPENHLELPVLKMELTFDDQKMQFYPPVEDLEETVLFVVNQICKTMQQVPTVQSWLGGGNTVSYTDARVAPHILQVYHQRLKDAVARYFEGPKAHLASFVERYDYIINGEALDGIKEYMKEEHTFAEFTVEIEKFRNLASEIMGLPSIEHFDMIRLDCEDLKRGLAQACRNLANELLSRVSSDHRRENESICKEFHQIKERALAVPETSEELIDMLTFVENARTTGMIQLNQKITESKDRLAYLIDVFMFEPRDIELNCEVLTWPKRIMPVFDDNDTLVEQSRQRGEKELLQKREKVMLELEKLRQRVDEFNDYSELDMMGQYVQDVRTVQRRIAELNEQVAWINKEEALYKYPISTYPDITDIGNALDPFFRLFTVVSKWQKAEKKTMDGAFLEQNAEAIDGEVDEYYRELFKIQKIFNQKVKKMQMEMEEKERERKKKRRLAEEDGKSPPPESDEEDAMKIPEAVNIINSTMDSIKDFKEVIPVIAIMCNPGVRKRHWDKMEEIAGFPLTPDTGTTLRKMLKLDIQPYMEQFEGISASASKEFSLEKAHAKMVEEWETIVFNLIQYRDSGINILASVDDIQTVLDDQIVKTQTMRGSPFIKPFEKEIKEWEDKLMHTQEAIDEWLKVQAQWLYLEPIFSSEDIMQQMPEEGRLFQMVDRNWKDIMKSTTRDPRVLIASNVQGLLEKLVDSNSLLDKINKGLNAYLEKKRLFFPRFFFLSNDEMLEILSETKDPTRVQPHLKKCFEGIAKLKFDKALDIHAMFSSEGEKIDLSQVISTSEARGAVEKWLLQVQDIMLMSIRDVIERAVEAYPQTPRTDWVKVWPGQVVLCASQAFWTREVHDVIPGGPQGLREYYEKLQLQMKDIVALVRGKLTKQQRITLGALVVIDVHARDVILEMADKGVSTENDFNWLAQLRYYWEESKMLVRITNATVNYCNEYLGNSGRLVITPLTDRCYRTLVGAFHLNLNGAPEGPAGTGKTETTKDLAKAIAVQCVVFNCSDGLDYIAMGKFFKGLASSGAWACFDEFNRIDLEVLSVVAQQILCIIRAVQAKVDTFLFEGTELALNPNCYVCITMNPGYAGRSELPDNLKVLFRTVAMMVPDYAMIAEISLYSFGFLDARSLAVKIVTTYRLCSEQLSSQYHYDYGMRAVKAVLSAAGNLKLKFPDEAEDILLLRSIIDVNLPKFLSHDIPLFSGIISDLFPGLELPEADYKVFLDAMTRISEKKNLQFVKFFKEKIIQTYEMMIVRHGFMLVGEPFGGKTKVLETLQEGMTLLNNEGEEEYEKVMTRIINPKAITMGQLFGQFDPVSHEWTDGVVANTFREFASTDTPDRKWVIFDGPIDALWIENMNTVLDDNKKLCLMSGEIIQMSNPMSLIFETMDLSQASPATVSRCGMVYLEPTTLGWRPLVKSWLSEFPKVVGEEALEMLEALLEWLVDPCLEFIRKNCREYVQGSAANQTKSLMYLIDMLMHDGVTAEDAEDNKHLRHWLLAAVLFAIPWSVGGCIDVDSRTKFDKFFKDLLGGKFENMPVPKEVGKLDNLMPPEHPVYDYFYEQKSRGQWNHWNVLLRGAESKTTKIREMLVPTMDTARYTYIMDLCINYNRPLLLVGPTGTGKSAYVQQKLMNELPQDKYLATFVNFSAQTSANMTQNIIMSRLDKRRKGVFGPQVGKKAIIFVDDLNMPQKEVYGAQPPIELLRQFIDHGNWYDLKDTSKITLQDIQFITAMGPPGGGRNTITLRFMRHFNIISMNPFNDESMNKIFTTLISTYLRQEEFSSDYLSMGNTIVAATMEMYKLAMKNLLPTPAKSHYIFNLRDFSRVILGVCLIKKGQVEDKKTLVKLWVHEVMRVFYDRLTDDSDREWLFKTVSTLLKEQFKESMDSLFASLAAQENAKIQEEDLRSLMFGDYMDTDALQEDRVYQEVSSLDSFYNVVGVCLEEYNNTHKNGMNLVIFRYVLEHLSRICRILRQPGGNALLVGVGGSGRQSLTRLATAMAGYNLFQPEISKNYGMVEWREDVKSVLNAAGGQGKTTVFLITDTQIKQEAFLEDIDALLNSGEVPNLFASDEKAEIMEAVRPIAQAGDKNADFSPLALFAFFVNRCRENLHIIIAFSPIGDAFRNRLRQFPSLINCCTIDWFQAWPDDALMRVANKFLEEADIEDKEKVEVVNICKSFHQSVRELSERFLQQLGRHNYVTPTSYLELINSFKNLLQKKQDETMKAKRRYVVGLEKLAFAASQVSGMQKELEELQPQLVVSAAENEKMLVVIEKESKEVEQTSEKVKADEAVANEAASQAQALKDDCEAQLAEAIPALELAIAALNTLKPADITIVKTMKSPPAGVKIVMAAVCVMKDIKPVKVDNPDKPGQKILDYWGPSKKLLGELNFLQQLLDYDKDNIPVPVMKKIRDEYITNPIFKPEIVANASSAAEGLCKWVLALEVYDRVAKVVAPKKEKLKEAEQELAVVMGHLNTKRAELAAVQKKLEDLQNTFKEMLEKKQKLEYQVDLCGKKLDRAEKLIGGLGGEKTRWTDAANNLQNIYDNLMGDVLISAGVIAYLGPFTSSFRDSETSNWIKMCQAKKIPCSSEFSLSKILGEPIKIQAWNIAGLPKDSFSIDNGVIVANSRRWPLMIDPQGQANRWVKNSEKDNKLSVIKLTDADYIRTLENCVTFGNPLLLENVGEELDPSLEPLLLKQTFKQDGVEMLRLGDNVIEYSPDFRFYITSKLRNPHYLPELSTKVSLLNFMITPEGLEDQLLGIVVAKERPELEEERQALIVTSATNKKQLKEIEDKILHTLSASEGNILEDEGAIKILDSSKVLSDEISKKQKIAEETEKKIETSRVGYRPIAKHSSILFFSITDLPNIDPMYQYSLTWFVNLFIMSIQDSNKSKIVERRLRYLSDHFTLQLYDNVCRSLFAKHKLVFSFLLCANLQFNKSKIVERRLRYLSDHFTYNLYCNVCRSLFEKDKLLFSFILCSNILLARSDLNQEEYMFFLTGGVGLENKLANPDPSWLIDKSWDEICRMSDLKHFKGFREDFVKSVGKWKDYYNEKDPHKADMPEPWQSKLNDFQKMIVLRTIRPDKIVLAITDFVMEKLGKKFVEPPPFDLAKSYMDSNSCTPLIFVLSPGADPTMSLLKYADDKGFGGNKFNSISLGQGQGPIAAKMITQAREDGTWVLLQNCHLAVSWMTALEKICEDFSTENCHAEFRLWLTSYPSPKFPVTVLQNGVKMTNEPPTGLRQNLLQSYLNDPISDETFYKGCPDKEHNFEKLLFGLCFFHGLVQERRKFGALGWNIAYGFNESDLRISVRQLQMFINEYEEVPFDAITYMTGECNYGGRVTDDWDRRCLLTILADFFNTSIVTDSKYKFSPSGNYHCPTKMGYSEAVDFIKNLPATQHPEIFGMHENVDISRELQETRLLFDSCLLTIGGQGGGGGSTDEALADIATDILSKLPNNFDIEMAIKKYPVVYNESMNTVLVQEMERFNKLLSAIRSSLQNIQKAIKGLVVMSADLEALAGSLLIGRQPTMWTKVSYPSLKPLGSYINDFLERLKFLTLWYDNGKPEDFWVSGFFFTQAFLTGVMQNFARKYTIPIDTLAFDFEVLVHDRMEKAPEDGAYIYGLFLDGARWDKESGCLEEQKPKFLNEPVPVIWLKPLTLKEFDESNRRYKCPVYKTSERKGVLSTTGHSTNFVLAIWLPTNKPVQHWVKRGCACLCQKDD</sequence>
<dbReference type="FunFam" id="1.20.920.20:FF:000006">
    <property type="entry name" value="Dynein, axonemal, heavy chain 6"/>
    <property type="match status" value="1"/>
</dbReference>
<dbReference type="FunFam" id="1.10.8.710:FF:000004">
    <property type="entry name" value="Dynein axonemal heavy chain 6"/>
    <property type="match status" value="1"/>
</dbReference>
<dbReference type="Pfam" id="PF18199">
    <property type="entry name" value="Dynein_C"/>
    <property type="match status" value="1"/>
</dbReference>
<evidence type="ECO:0000313" key="21">
    <source>
        <dbReference type="EMBL" id="KAK3803770.1"/>
    </source>
</evidence>
<evidence type="ECO:0000256" key="9">
    <source>
        <dbReference type="ARBA" id="ARBA00022840"/>
    </source>
</evidence>
<feature type="region of interest" description="Disordered" evidence="19">
    <location>
        <begin position="1"/>
        <end position="57"/>
    </location>
</feature>
<feature type="domain" description="AAA+ ATPase" evidence="20">
    <location>
        <begin position="1314"/>
        <end position="1453"/>
    </location>
</feature>
<dbReference type="FunFam" id="3.40.50.300:FF:002141">
    <property type="entry name" value="Dynein heavy chain"/>
    <property type="match status" value="1"/>
</dbReference>
<feature type="domain" description="AAA+ ATPase" evidence="20">
    <location>
        <begin position="1948"/>
        <end position="2096"/>
    </location>
</feature>
<keyword evidence="13" id="KW-0969">Cilium</keyword>
<keyword evidence="7" id="KW-0677">Repeat</keyword>
<evidence type="ECO:0000256" key="12">
    <source>
        <dbReference type="ARBA" id="ARBA00023054"/>
    </source>
</evidence>
<dbReference type="GO" id="GO:0051959">
    <property type="term" value="F:dynein light intermediate chain binding"/>
    <property type="evidence" value="ECO:0007669"/>
    <property type="project" value="InterPro"/>
</dbReference>
<evidence type="ECO:0000256" key="3">
    <source>
        <dbReference type="ARBA" id="ARBA00008887"/>
    </source>
</evidence>
<dbReference type="Pfam" id="PF12780">
    <property type="entry name" value="AAA_8"/>
    <property type="match status" value="1"/>
</dbReference>
<dbReference type="InterPro" id="IPR042222">
    <property type="entry name" value="Dynein_2_N"/>
</dbReference>
<dbReference type="GO" id="GO:0005874">
    <property type="term" value="C:microtubule"/>
    <property type="evidence" value="ECO:0007669"/>
    <property type="project" value="UniProtKB-KW"/>
</dbReference>
<reference evidence="21" key="1">
    <citation type="journal article" date="2023" name="G3 (Bethesda)">
        <title>A reference genome for the long-term kleptoplast-retaining sea slug Elysia crispata morphotype clarki.</title>
        <authorList>
            <person name="Eastman K.E."/>
            <person name="Pendleton A.L."/>
            <person name="Shaikh M.A."/>
            <person name="Suttiyut T."/>
            <person name="Ogas R."/>
            <person name="Tomko P."/>
            <person name="Gavelis G."/>
            <person name="Widhalm J.R."/>
            <person name="Wisecaver J.H."/>
        </authorList>
    </citation>
    <scope>NUCLEOTIDE SEQUENCE</scope>
    <source>
        <strain evidence="21">ECLA1</strain>
    </source>
</reference>
<dbReference type="GO" id="GO:0005524">
    <property type="term" value="F:ATP binding"/>
    <property type="evidence" value="ECO:0007669"/>
    <property type="project" value="UniProtKB-KW"/>
</dbReference>
<dbReference type="InterPro" id="IPR024743">
    <property type="entry name" value="Dynein_HC_stalk"/>
</dbReference>
<keyword evidence="15" id="KW-0206">Cytoskeleton</keyword>
<dbReference type="CDD" id="cd00009">
    <property type="entry name" value="AAA"/>
    <property type="match status" value="1"/>
</dbReference>
<evidence type="ECO:0000256" key="14">
    <source>
        <dbReference type="ARBA" id="ARBA00023175"/>
    </source>
</evidence>
<evidence type="ECO:0000256" key="2">
    <source>
        <dbReference type="ARBA" id="ARBA00004430"/>
    </source>
</evidence>
<evidence type="ECO:0000256" key="19">
    <source>
        <dbReference type="SAM" id="MobiDB-lite"/>
    </source>
</evidence>
<dbReference type="Pfam" id="PF03028">
    <property type="entry name" value="Dynein_heavy"/>
    <property type="match status" value="1"/>
</dbReference>
<dbReference type="Gene3D" id="1.10.472.130">
    <property type="match status" value="1"/>
</dbReference>
<dbReference type="FunFam" id="3.20.180.20:FF:000003">
    <property type="entry name" value="Dynein heavy chain 12, axonemal"/>
    <property type="match status" value="1"/>
</dbReference>
<dbReference type="GO" id="GO:0008569">
    <property type="term" value="F:minus-end-directed microtubule motor activity"/>
    <property type="evidence" value="ECO:0007669"/>
    <property type="project" value="InterPro"/>
</dbReference>
<keyword evidence="5" id="KW-0963">Cytoplasm</keyword>
<dbReference type="FunFam" id="3.40.50.300:FF:000044">
    <property type="entry name" value="Dynein heavy chain 5, axonemal"/>
    <property type="match status" value="1"/>
</dbReference>
<dbReference type="Pfam" id="PF18198">
    <property type="entry name" value="AAA_lid_11"/>
    <property type="match status" value="1"/>
</dbReference>
<name>A0AAE1BD93_9GAST</name>
<feature type="compositionally biased region" description="Basic and acidic residues" evidence="19">
    <location>
        <begin position="96"/>
        <end position="107"/>
    </location>
</feature>
<dbReference type="SMART" id="SM00382">
    <property type="entry name" value="AAA"/>
    <property type="match status" value="2"/>
</dbReference>
<feature type="compositionally biased region" description="Polar residues" evidence="19">
    <location>
        <begin position="15"/>
        <end position="33"/>
    </location>
</feature>
<evidence type="ECO:0000256" key="7">
    <source>
        <dbReference type="ARBA" id="ARBA00022737"/>
    </source>
</evidence>
<keyword evidence="14" id="KW-0505">Motor protein</keyword>
<dbReference type="GO" id="GO:0031514">
    <property type="term" value="C:motile cilium"/>
    <property type="evidence" value="ECO:0007669"/>
    <property type="project" value="UniProtKB-SubCell"/>
</dbReference>
<dbReference type="Gene3D" id="3.10.490.20">
    <property type="match status" value="1"/>
</dbReference>
<keyword evidence="11" id="KW-0243">Dynein</keyword>
<evidence type="ECO:0000256" key="18">
    <source>
        <dbReference type="SAM" id="Coils"/>
    </source>
</evidence>
<dbReference type="InterPro" id="IPR013602">
    <property type="entry name" value="Dynein_heavy_linker"/>
</dbReference>
<dbReference type="Pfam" id="PF17852">
    <property type="entry name" value="Dynein_AAA_lid"/>
    <property type="match status" value="1"/>
</dbReference>
<dbReference type="InterPro" id="IPR041228">
    <property type="entry name" value="Dynein_C"/>
</dbReference>
<evidence type="ECO:0000313" key="22">
    <source>
        <dbReference type="Proteomes" id="UP001283361"/>
    </source>
</evidence>
<dbReference type="GO" id="GO:0005858">
    <property type="term" value="C:axonemal dynein complex"/>
    <property type="evidence" value="ECO:0007669"/>
    <property type="project" value="UniProtKB-ARBA"/>
</dbReference>
<keyword evidence="9" id="KW-0067">ATP-binding</keyword>
<dbReference type="Gene3D" id="1.10.8.1220">
    <property type="match status" value="2"/>
</dbReference>
<dbReference type="Proteomes" id="UP001283361">
    <property type="component" value="Unassembled WGS sequence"/>
</dbReference>
<dbReference type="Gene3D" id="1.20.920.20">
    <property type="match status" value="1"/>
</dbReference>
<dbReference type="Pfam" id="PF17857">
    <property type="entry name" value="AAA_lid_1"/>
    <property type="match status" value="1"/>
</dbReference>
<dbReference type="GO" id="GO:0045505">
    <property type="term" value="F:dynein intermediate chain binding"/>
    <property type="evidence" value="ECO:0007669"/>
    <property type="project" value="InterPro"/>
</dbReference>
<dbReference type="FunFam" id="1.20.1270.280:FF:000001">
    <property type="entry name" value="dynein heavy chain 7, axonemal"/>
    <property type="match status" value="1"/>
</dbReference>
<gene>
    <name evidence="21" type="ORF">RRG08_052942</name>
</gene>
<evidence type="ECO:0000256" key="11">
    <source>
        <dbReference type="ARBA" id="ARBA00023017"/>
    </source>
</evidence>
<dbReference type="Gene3D" id="1.20.58.1120">
    <property type="match status" value="1"/>
</dbReference>
<dbReference type="InterPro" id="IPR042219">
    <property type="entry name" value="AAA_lid_11_sf"/>
</dbReference>
<dbReference type="InterPro" id="IPR042228">
    <property type="entry name" value="Dynein_linker_3"/>
</dbReference>
<dbReference type="FunFam" id="3.40.50.300:FF:005585">
    <property type="entry name" value="Predicted protein"/>
    <property type="match status" value="1"/>
</dbReference>
<dbReference type="FunFam" id="1.10.8.1220:FF:000001">
    <property type="entry name" value="Dynein axonemal heavy chain 5"/>
    <property type="match status" value="1"/>
</dbReference>
<keyword evidence="12 18" id="KW-0175">Coiled coil</keyword>
<dbReference type="Gene3D" id="1.20.140.100">
    <property type="entry name" value="Dynein heavy chain, N-terminal domain 2"/>
    <property type="match status" value="1"/>
</dbReference>
<dbReference type="InterPro" id="IPR026983">
    <property type="entry name" value="DHC"/>
</dbReference>
<evidence type="ECO:0000256" key="16">
    <source>
        <dbReference type="ARBA" id="ARBA00023273"/>
    </source>
</evidence>
<dbReference type="Pfam" id="PF08393">
    <property type="entry name" value="DHC_N2"/>
    <property type="match status" value="1"/>
</dbReference>
<protein>
    <recommendedName>
        <fullName evidence="20">AAA+ ATPase domain-containing protein</fullName>
    </recommendedName>
</protein>
<dbReference type="PANTHER" id="PTHR22878:SF70">
    <property type="entry name" value="DYNEIN HEAVY CHAIN 2, AXONEMAL"/>
    <property type="match status" value="1"/>
</dbReference>
<dbReference type="FunFam" id="1.10.287.2620:FF:000002">
    <property type="entry name" value="Dynein heavy chain 2, axonemal"/>
    <property type="match status" value="1"/>
</dbReference>
<evidence type="ECO:0000256" key="17">
    <source>
        <dbReference type="ARBA" id="ARBA00057074"/>
    </source>
</evidence>
<dbReference type="InterPro" id="IPR004273">
    <property type="entry name" value="Dynein_heavy_D6_P-loop"/>
</dbReference>
<dbReference type="SUPFAM" id="SSF52540">
    <property type="entry name" value="P-loop containing nucleoside triphosphate hydrolases"/>
    <property type="match status" value="4"/>
</dbReference>
<feature type="region of interest" description="Disordered" evidence="19">
    <location>
        <begin position="96"/>
        <end position="118"/>
    </location>
</feature>
<dbReference type="FunFam" id="1.20.58.1120:FF:000005">
    <property type="entry name" value="Dynein, axonemal, heavy chain 12"/>
    <property type="match status" value="1"/>
</dbReference>
<comment type="subcellular location">
    <subcellularLocation>
        <location evidence="1">Cell projection</location>
        <location evidence="1">Cilium</location>
        <location evidence="1">Flagellum</location>
    </subcellularLocation>
    <subcellularLocation>
        <location evidence="2">Cytoplasm</location>
        <location evidence="2">Cytoskeleton</location>
        <location evidence="2">Cilium axoneme</location>
    </subcellularLocation>
</comment>
<dbReference type="FunFam" id="3.40.50.300:FF:000362">
    <property type="entry name" value="Dynein, axonemal, heavy chain 6"/>
    <property type="match status" value="1"/>
</dbReference>
<dbReference type="InterPro" id="IPR041589">
    <property type="entry name" value="DNAH3_AAA_lid_1"/>
</dbReference>
<evidence type="ECO:0000256" key="10">
    <source>
        <dbReference type="ARBA" id="ARBA00022846"/>
    </source>
</evidence>
<evidence type="ECO:0000256" key="5">
    <source>
        <dbReference type="ARBA" id="ARBA00022490"/>
    </source>
</evidence>